<evidence type="ECO:0000313" key="9">
    <source>
        <dbReference type="Proteomes" id="UP000198711"/>
    </source>
</evidence>
<evidence type="ECO:0000256" key="2">
    <source>
        <dbReference type="ARBA" id="ARBA00006275"/>
    </source>
</evidence>
<evidence type="ECO:0000256" key="1">
    <source>
        <dbReference type="ARBA" id="ARBA00004442"/>
    </source>
</evidence>
<evidence type="ECO:0000313" key="8">
    <source>
        <dbReference type="EMBL" id="SDX05338.1"/>
    </source>
</evidence>
<feature type="domain" description="RagB/SusD" evidence="6">
    <location>
        <begin position="346"/>
        <end position="497"/>
    </location>
</feature>
<evidence type="ECO:0000256" key="3">
    <source>
        <dbReference type="ARBA" id="ARBA00022729"/>
    </source>
</evidence>
<gene>
    <name evidence="8" type="ORF">SAMN05444410_108151</name>
</gene>
<dbReference type="AlphaFoldDB" id="A0A8X8LE04"/>
<evidence type="ECO:0000256" key="4">
    <source>
        <dbReference type="ARBA" id="ARBA00023136"/>
    </source>
</evidence>
<dbReference type="GO" id="GO:0009279">
    <property type="term" value="C:cell outer membrane"/>
    <property type="evidence" value="ECO:0007669"/>
    <property type="project" value="UniProtKB-SubCell"/>
</dbReference>
<dbReference type="Pfam" id="PF14322">
    <property type="entry name" value="SusD-like_3"/>
    <property type="match status" value="1"/>
</dbReference>
<comment type="subcellular location">
    <subcellularLocation>
        <location evidence="1">Cell outer membrane</location>
    </subcellularLocation>
</comment>
<dbReference type="Gene3D" id="1.25.40.390">
    <property type="match status" value="1"/>
</dbReference>
<keyword evidence="3" id="KW-0732">Signal</keyword>
<dbReference type="EMBL" id="FNNO01000008">
    <property type="protein sequence ID" value="SDX05338.1"/>
    <property type="molecule type" value="Genomic_DNA"/>
</dbReference>
<dbReference type="CDD" id="cd08977">
    <property type="entry name" value="SusD"/>
    <property type="match status" value="1"/>
</dbReference>
<proteinExistence type="inferred from homology"/>
<dbReference type="InterPro" id="IPR012944">
    <property type="entry name" value="SusD_RagB_dom"/>
</dbReference>
<sequence length="503" mass="55960">MKKIFSLLTLTSMLVSGCIKEITPSDTITTSSLVQTKEGLTSAVNGAYSLFKDHVPFNGTKDMTNMYLRQYFQMADFASDDIACGQVTTDPFMSSFTLNHSPAQTNTRYFWYISYKIINDANTVIEAASKISNPDQATQQLIGECYFLRAFAHFNLVRLFAKPYTVDPQSPGVIIRTSTSDASQKARATVKEVYDAVIADAEKSASLMNVPRGIQFASKEAAWALLSRVNLYKEDNAKAIDYANKVIGSGRFSLETAASFPSLFANALAGRETIFCIAFNSIDDYGKFGSIASMLYSDGNSGWGEEFASKSLRDTMSDQPNDVRLKYIVPLKNSSGAVQKKNGIEIYYVSKFSFQNNSPTLSSPIMFRLAEMYLNRAEAKTKLGNVAGALSDLDTIRNNRGLSASLYNGTVPAGKTALDIVLKERRLELSFEGHRVFDVYRNKQTLNRTYWGYHLPGLKESDINLSQQPSGYANMLIPYTNNRIIYYLPVDEIQVNALCRQNQ</sequence>
<evidence type="ECO:0000256" key="5">
    <source>
        <dbReference type="ARBA" id="ARBA00023237"/>
    </source>
</evidence>
<dbReference type="RefSeq" id="WP_257574892.1">
    <property type="nucleotide sequence ID" value="NZ_FNNO01000008.1"/>
</dbReference>
<accession>A0A8X8LE04</accession>
<dbReference type="SUPFAM" id="SSF48452">
    <property type="entry name" value="TPR-like"/>
    <property type="match status" value="1"/>
</dbReference>
<comment type="caution">
    <text evidence="8">The sequence shown here is derived from an EMBL/GenBank/DDBJ whole genome shotgun (WGS) entry which is preliminary data.</text>
</comment>
<protein>
    <submittedName>
        <fullName evidence="8">RagB/SusD domain-containing protein</fullName>
    </submittedName>
</protein>
<comment type="similarity">
    <text evidence="2">Belongs to the SusD family.</text>
</comment>
<name>A0A8X8LE04_9BACT</name>
<organism evidence="8 9">
    <name type="scientific">Hydrobacter penzbergensis</name>
    <dbReference type="NCBI Taxonomy" id="1235997"/>
    <lineage>
        <taxon>Bacteria</taxon>
        <taxon>Pseudomonadati</taxon>
        <taxon>Bacteroidota</taxon>
        <taxon>Chitinophagia</taxon>
        <taxon>Chitinophagales</taxon>
        <taxon>Chitinophagaceae</taxon>
        <taxon>Hydrobacter</taxon>
    </lineage>
</organism>
<feature type="domain" description="SusD-like N-terminal" evidence="7">
    <location>
        <begin position="86"/>
        <end position="231"/>
    </location>
</feature>
<dbReference type="Pfam" id="PF07980">
    <property type="entry name" value="SusD_RagB"/>
    <property type="match status" value="1"/>
</dbReference>
<dbReference type="Proteomes" id="UP000198711">
    <property type="component" value="Unassembled WGS sequence"/>
</dbReference>
<reference evidence="8 9" key="1">
    <citation type="submission" date="2016-10" db="EMBL/GenBank/DDBJ databases">
        <authorList>
            <person name="Varghese N."/>
            <person name="Submissions S."/>
        </authorList>
    </citation>
    <scope>NUCLEOTIDE SEQUENCE [LARGE SCALE GENOMIC DNA]</scope>
    <source>
        <strain evidence="8 9">DSM 25353</strain>
    </source>
</reference>
<evidence type="ECO:0000259" key="6">
    <source>
        <dbReference type="Pfam" id="PF07980"/>
    </source>
</evidence>
<dbReference type="InterPro" id="IPR033985">
    <property type="entry name" value="SusD-like_N"/>
</dbReference>
<keyword evidence="4" id="KW-0472">Membrane</keyword>
<dbReference type="InterPro" id="IPR011990">
    <property type="entry name" value="TPR-like_helical_dom_sf"/>
</dbReference>
<dbReference type="PROSITE" id="PS51257">
    <property type="entry name" value="PROKAR_LIPOPROTEIN"/>
    <property type="match status" value="1"/>
</dbReference>
<evidence type="ECO:0000259" key="7">
    <source>
        <dbReference type="Pfam" id="PF14322"/>
    </source>
</evidence>
<keyword evidence="9" id="KW-1185">Reference proteome</keyword>
<keyword evidence="5" id="KW-0998">Cell outer membrane</keyword>